<evidence type="ECO:0000256" key="1">
    <source>
        <dbReference type="SAM" id="Phobius"/>
    </source>
</evidence>
<evidence type="ECO:0000313" key="2">
    <source>
        <dbReference type="EMBL" id="MBO0514093.1"/>
    </source>
</evidence>
<sequence length="279" mass="28855">MTAPTPTPYQQQPMGGGYTSPIPVRSTHLGHALASEWTKIRTVRSTIWTIGVMFVLVVGIGLLVAVQVDDREFVDAPFTIPALFGLLLGQICIITLGVLVVSSEYGTGMIRTTFTASPQRWRVLAAKMIVFFAVSFSALVVAIGLVGAATAGIHSDAGSTSGGDWARGVLGGALYVSLLGLLAVAVGSMLRHSAGAITAMLGVVLLPSIIGPIMGISQSLQAISDKLIEYNAPNSLSALFSIPMSGDEGGNGMKQLALLAVVTAAAMAGSFALLNKRDV</sequence>
<dbReference type="PANTHER" id="PTHR37305:SF1">
    <property type="entry name" value="MEMBRANE PROTEIN"/>
    <property type="match status" value="1"/>
</dbReference>
<gene>
    <name evidence="2" type="ORF">J0695_20150</name>
</gene>
<feature type="transmembrane region" description="Helical" evidence="1">
    <location>
        <begin position="165"/>
        <end position="187"/>
    </location>
</feature>
<dbReference type="GO" id="GO:0005886">
    <property type="term" value="C:plasma membrane"/>
    <property type="evidence" value="ECO:0007669"/>
    <property type="project" value="UniProtKB-SubCell"/>
</dbReference>
<feature type="transmembrane region" description="Helical" evidence="1">
    <location>
        <begin position="47"/>
        <end position="66"/>
    </location>
</feature>
<evidence type="ECO:0000313" key="3">
    <source>
        <dbReference type="Proteomes" id="UP000664167"/>
    </source>
</evidence>
<dbReference type="RefSeq" id="WP_206963502.1">
    <property type="nucleotide sequence ID" value="NZ_BAAAJJ010000001.1"/>
</dbReference>
<proteinExistence type="predicted"/>
<keyword evidence="1" id="KW-1133">Transmembrane helix</keyword>
<keyword evidence="1" id="KW-0812">Transmembrane</keyword>
<organism evidence="2 3">
    <name type="scientific">Streptomyces beijiangensis</name>
    <dbReference type="NCBI Taxonomy" id="163361"/>
    <lineage>
        <taxon>Bacteria</taxon>
        <taxon>Bacillati</taxon>
        <taxon>Actinomycetota</taxon>
        <taxon>Actinomycetes</taxon>
        <taxon>Kitasatosporales</taxon>
        <taxon>Streptomycetaceae</taxon>
        <taxon>Streptomyces</taxon>
    </lineage>
</organism>
<feature type="transmembrane region" description="Helical" evidence="1">
    <location>
        <begin position="78"/>
        <end position="101"/>
    </location>
</feature>
<dbReference type="GO" id="GO:0140359">
    <property type="term" value="F:ABC-type transporter activity"/>
    <property type="evidence" value="ECO:0007669"/>
    <property type="project" value="InterPro"/>
</dbReference>
<feature type="transmembrane region" description="Helical" evidence="1">
    <location>
        <begin position="256"/>
        <end position="274"/>
    </location>
</feature>
<reference evidence="2" key="1">
    <citation type="submission" date="2021-03" db="EMBL/GenBank/DDBJ databases">
        <title>Streptomyces poriferae sp. nov., a novel marine sponge-derived Actinobacteria species with anti-MRSA activity.</title>
        <authorList>
            <person name="Sandoval-Powers M."/>
            <person name="Kralova S."/>
            <person name="Nguyen G.-S."/>
            <person name="Fawwal D."/>
            <person name="Degnes K."/>
            <person name="Klinkenberg G."/>
            <person name="Sletta H."/>
            <person name="Wentzel A."/>
            <person name="Liles M.R."/>
        </authorList>
    </citation>
    <scope>NUCLEOTIDE SEQUENCE</scope>
    <source>
        <strain evidence="2">DSM 41794</strain>
    </source>
</reference>
<dbReference type="EMBL" id="JAFLRJ010000182">
    <property type="protein sequence ID" value="MBO0514093.1"/>
    <property type="molecule type" value="Genomic_DNA"/>
</dbReference>
<dbReference type="PANTHER" id="PTHR37305">
    <property type="entry name" value="INTEGRAL MEMBRANE PROTEIN-RELATED"/>
    <property type="match status" value="1"/>
</dbReference>
<protein>
    <submittedName>
        <fullName evidence="2">ABC transporter permease subunit</fullName>
    </submittedName>
</protein>
<dbReference type="AlphaFoldDB" id="A0A939F8X7"/>
<keyword evidence="3" id="KW-1185">Reference proteome</keyword>
<name>A0A939F8X7_9ACTN</name>
<comment type="caution">
    <text evidence="2">The sequence shown here is derived from an EMBL/GenBank/DDBJ whole genome shotgun (WGS) entry which is preliminary data.</text>
</comment>
<feature type="transmembrane region" description="Helical" evidence="1">
    <location>
        <begin position="194"/>
        <end position="216"/>
    </location>
</feature>
<accession>A0A939F8X7</accession>
<dbReference type="Proteomes" id="UP000664167">
    <property type="component" value="Unassembled WGS sequence"/>
</dbReference>
<feature type="transmembrane region" description="Helical" evidence="1">
    <location>
        <begin position="129"/>
        <end position="153"/>
    </location>
</feature>
<keyword evidence="1" id="KW-0472">Membrane</keyword>